<evidence type="ECO:0000256" key="4">
    <source>
        <dbReference type="ARBA" id="ARBA00022553"/>
    </source>
</evidence>
<keyword evidence="7" id="KW-0446">Lipid-binding</keyword>
<dbReference type="InterPro" id="IPR023393">
    <property type="entry name" value="START-like_dom_sf"/>
</dbReference>
<dbReference type="EMBL" id="AEYI02000228">
    <property type="protein sequence ID" value="KFG50970.1"/>
    <property type="molecule type" value="Genomic_DNA"/>
</dbReference>
<sequence length="857" mass="94360">MAPPETGSAEPASTSIARRSSSRKSLSQGERLPFHSGSGEEKGRSAEPVGDCEGSETPASPTEESPNVTMEESVSRSRLGTSAATRDPRQTRKSARASVEDAATAVALLRGVIDGVDAVPKGYMNYMNYWNERVDEEQVDELGESEEFERVYMEQQAKQLPFRTSTTEWTMNTAAGAMVCVMAWGPIMMVFCFVVGGALGFGFAIAHDLWRMRKKETAATKQKQKLDQLMRWADFHFATSQNQLQLIFKVILEYQVLARLGAFSKTARSQLKLLYAFLSRDDVGRCLWLYLDFFEAHFRIMTRSEIAMCSIVCSVSVECVKSLRKKKPPPVLVRMMHLEEDPVAQRIFDTGKNAAAFRVRQDQKLKEMDAIMYADAAKEVQRHILRGGELLDPLHATAARAPQDSEEETEEELSETVDRDTDSLDQDGTPHHALPGSLVPVSTPADISPEGRDVSGVVMPSSPGGPPPLSAAEEDTHALRRISSGGGASPNSSARPEVSLLGPLKPLDNFNLALSPTPADFYADGSTSAAAPAAQLASERGSLISRGVSAVGPPFSRFGSRVARAGGSSAENSSAVGLPSQRGSFASDAREEKSPRLRRKPRSYVSHKESKKLDAGPPRLFKSYQDLVDFDVNLKHQTPIGLYEFEFLDEKKVQDPNDPNWELVVDQKAIKVYKFISPNSPVVLVKAYAELDSVPLQVLCHEIRDIPTRLQWDTTFEDYRVVEPNVNHNEIIYCLMRAPFPISNRDFLQWRRTEVDMEAGVVKMLMRSASHPSLPERPGVVRAETILSGYIMEQKGPNSSSLFIVAQTDVKGLIPKWVVNTTAARAPAGWVESLKKACGKYMKEHGTSVPASSLTSS</sequence>
<dbReference type="Gene3D" id="3.30.530.20">
    <property type="match status" value="1"/>
</dbReference>
<evidence type="ECO:0000256" key="8">
    <source>
        <dbReference type="ARBA" id="ARBA00063535"/>
    </source>
</evidence>
<dbReference type="OrthoDB" id="5403181at2759"/>
<evidence type="ECO:0000256" key="2">
    <source>
        <dbReference type="ARBA" id="ARBA00022448"/>
    </source>
</evidence>
<reference evidence="15 16" key="1">
    <citation type="submission" date="2014-03" db="EMBL/GenBank/DDBJ databases">
        <authorList>
            <person name="Sibley D."/>
            <person name="Venepally P."/>
            <person name="Karamycheva S."/>
            <person name="Hadjithomas M."/>
            <person name="Khan A."/>
            <person name="Brunk B."/>
            <person name="Roos D."/>
            <person name="Caler E."/>
            <person name="Lorenzi H."/>
        </authorList>
    </citation>
    <scope>NUCLEOTIDE SEQUENCE [LARGE SCALE GENOMIC DNA]</scope>
    <source>
        <strain evidence="16">p89</strain>
    </source>
</reference>
<comment type="subunit">
    <text evidence="8">Interacts with ACOT13/THEM2.</text>
</comment>
<feature type="region of interest" description="Disordered" evidence="12">
    <location>
        <begin position="568"/>
        <end position="613"/>
    </location>
</feature>
<evidence type="ECO:0000313" key="15">
    <source>
        <dbReference type="EMBL" id="KFG50970.1"/>
    </source>
</evidence>
<feature type="region of interest" description="Disordered" evidence="12">
    <location>
        <begin position="398"/>
        <end position="474"/>
    </location>
</feature>
<keyword evidence="13" id="KW-1133">Transmembrane helix</keyword>
<evidence type="ECO:0000313" key="16">
    <source>
        <dbReference type="Proteomes" id="UP000028828"/>
    </source>
</evidence>
<feature type="compositionally biased region" description="Low complexity" evidence="12">
    <location>
        <begin position="13"/>
        <end position="31"/>
    </location>
</feature>
<evidence type="ECO:0000256" key="7">
    <source>
        <dbReference type="ARBA" id="ARBA00023121"/>
    </source>
</evidence>
<evidence type="ECO:0000256" key="9">
    <source>
        <dbReference type="ARBA" id="ARBA00069061"/>
    </source>
</evidence>
<feature type="transmembrane region" description="Helical" evidence="13">
    <location>
        <begin position="181"/>
        <end position="206"/>
    </location>
</feature>
<evidence type="ECO:0000256" key="6">
    <source>
        <dbReference type="ARBA" id="ARBA00023055"/>
    </source>
</evidence>
<proteinExistence type="predicted"/>
<dbReference type="GO" id="GO:0008289">
    <property type="term" value="F:lipid binding"/>
    <property type="evidence" value="ECO:0007669"/>
    <property type="project" value="UniProtKB-KW"/>
</dbReference>
<dbReference type="InterPro" id="IPR051213">
    <property type="entry name" value="START_lipid_transfer"/>
</dbReference>
<dbReference type="GO" id="GO:0006869">
    <property type="term" value="P:lipid transport"/>
    <property type="evidence" value="ECO:0007669"/>
    <property type="project" value="UniProtKB-KW"/>
</dbReference>
<comment type="subcellular location">
    <subcellularLocation>
        <location evidence="1">Cytoplasm</location>
    </subcellularLocation>
</comment>
<protein>
    <recommendedName>
        <fullName evidence="9">Phosphatidylcholine transfer protein</fullName>
    </recommendedName>
    <alternativeName>
        <fullName evidence="11">START domain-containing protein 2</fullName>
    </alternativeName>
    <alternativeName>
        <fullName evidence="10">StAR-related lipid transfer protein 2</fullName>
    </alternativeName>
</protein>
<feature type="compositionally biased region" description="Acidic residues" evidence="12">
    <location>
        <begin position="404"/>
        <end position="415"/>
    </location>
</feature>
<feature type="compositionally biased region" description="Polar residues" evidence="12">
    <location>
        <begin position="57"/>
        <end position="84"/>
    </location>
</feature>
<keyword evidence="2" id="KW-0813">Transport</keyword>
<dbReference type="Pfam" id="PF01852">
    <property type="entry name" value="START"/>
    <property type="match status" value="1"/>
</dbReference>
<organism evidence="15 16">
    <name type="scientific">Toxoplasma gondii p89</name>
    <dbReference type="NCBI Taxonomy" id="943119"/>
    <lineage>
        <taxon>Eukaryota</taxon>
        <taxon>Sar</taxon>
        <taxon>Alveolata</taxon>
        <taxon>Apicomplexa</taxon>
        <taxon>Conoidasida</taxon>
        <taxon>Coccidia</taxon>
        <taxon>Eucoccidiorida</taxon>
        <taxon>Eimeriorina</taxon>
        <taxon>Sarcocystidae</taxon>
        <taxon>Toxoplasma</taxon>
    </lineage>
</organism>
<keyword evidence="6" id="KW-0445">Lipid transport</keyword>
<dbReference type="Proteomes" id="UP000028828">
    <property type="component" value="Unassembled WGS sequence"/>
</dbReference>
<name>A0A086L2V2_TOXGO</name>
<evidence type="ECO:0000256" key="12">
    <source>
        <dbReference type="SAM" id="MobiDB-lite"/>
    </source>
</evidence>
<dbReference type="FunFam" id="3.30.530.20:FF:000017">
    <property type="entry name" value="Phosphatidylcholine transfer protein, putative"/>
    <property type="match status" value="1"/>
</dbReference>
<accession>A0A086L2V2</accession>
<dbReference type="PANTHER" id="PTHR19308">
    <property type="entry name" value="PHOSPHATIDYLCHOLINE TRANSFER PROTEIN"/>
    <property type="match status" value="1"/>
</dbReference>
<evidence type="ECO:0000256" key="5">
    <source>
        <dbReference type="ARBA" id="ARBA00022990"/>
    </source>
</evidence>
<evidence type="ECO:0000256" key="3">
    <source>
        <dbReference type="ARBA" id="ARBA00022490"/>
    </source>
</evidence>
<dbReference type="GO" id="GO:0005829">
    <property type="term" value="C:cytosol"/>
    <property type="evidence" value="ECO:0007669"/>
    <property type="project" value="UniProtKB-ARBA"/>
</dbReference>
<evidence type="ECO:0000256" key="1">
    <source>
        <dbReference type="ARBA" id="ARBA00004496"/>
    </source>
</evidence>
<keyword evidence="4" id="KW-0597">Phosphoprotein</keyword>
<gene>
    <name evidence="15" type="ORF">TGP89_231000</name>
</gene>
<dbReference type="PANTHER" id="PTHR19308:SF14">
    <property type="entry name" value="START DOMAIN-CONTAINING PROTEIN"/>
    <property type="match status" value="1"/>
</dbReference>
<evidence type="ECO:0000256" key="11">
    <source>
        <dbReference type="ARBA" id="ARBA00079049"/>
    </source>
</evidence>
<evidence type="ECO:0000256" key="10">
    <source>
        <dbReference type="ARBA" id="ARBA00077188"/>
    </source>
</evidence>
<dbReference type="AlphaFoldDB" id="A0A086L2V2"/>
<evidence type="ECO:0000259" key="14">
    <source>
        <dbReference type="PROSITE" id="PS50848"/>
    </source>
</evidence>
<feature type="region of interest" description="Disordered" evidence="12">
    <location>
        <begin position="1"/>
        <end position="98"/>
    </location>
</feature>
<comment type="caution">
    <text evidence="15">The sequence shown here is derived from an EMBL/GenBank/DDBJ whole genome shotgun (WGS) entry which is preliminary data.</text>
</comment>
<keyword evidence="13" id="KW-0472">Membrane</keyword>
<dbReference type="CDD" id="cd00177">
    <property type="entry name" value="START"/>
    <property type="match status" value="1"/>
</dbReference>
<keyword evidence="13" id="KW-0812">Transmembrane</keyword>
<dbReference type="PROSITE" id="PS50848">
    <property type="entry name" value="START"/>
    <property type="match status" value="1"/>
</dbReference>
<evidence type="ECO:0000256" key="13">
    <source>
        <dbReference type="SAM" id="Phobius"/>
    </source>
</evidence>
<feature type="domain" description="START" evidence="14">
    <location>
        <begin position="657"/>
        <end position="843"/>
    </location>
</feature>
<dbReference type="InterPro" id="IPR002913">
    <property type="entry name" value="START_lipid-bd_dom"/>
</dbReference>
<dbReference type="SMR" id="A0A086L2V2"/>
<feature type="region of interest" description="Disordered" evidence="12">
    <location>
        <begin position="481"/>
        <end position="500"/>
    </location>
</feature>
<dbReference type="SUPFAM" id="SSF55961">
    <property type="entry name" value="Bet v1-like"/>
    <property type="match status" value="1"/>
</dbReference>
<dbReference type="SMART" id="SM00234">
    <property type="entry name" value="START"/>
    <property type="match status" value="1"/>
</dbReference>
<dbReference type="VEuPathDB" id="ToxoDB:TGP89_231000"/>
<keyword evidence="5" id="KW-0007">Acetylation</keyword>
<keyword evidence="3" id="KW-0963">Cytoplasm</keyword>